<protein>
    <recommendedName>
        <fullName evidence="2">histidine kinase</fullName>
        <ecNumber evidence="2">2.7.13.3</ecNumber>
    </recommendedName>
</protein>
<dbReference type="EMBL" id="PYGA01000011">
    <property type="protein sequence ID" value="PSK96487.1"/>
    <property type="molecule type" value="Genomic_DNA"/>
</dbReference>
<evidence type="ECO:0000256" key="5">
    <source>
        <dbReference type="ARBA" id="ARBA00022741"/>
    </source>
</evidence>
<evidence type="ECO:0000313" key="13">
    <source>
        <dbReference type="Proteomes" id="UP000240542"/>
    </source>
</evidence>
<dbReference type="EC" id="2.7.13.3" evidence="2"/>
<keyword evidence="4" id="KW-0808">Transferase</keyword>
<keyword evidence="8" id="KW-0902">Two-component regulatory system</keyword>
<keyword evidence="10" id="KW-0812">Transmembrane</keyword>
<organism evidence="12 13">
    <name type="scientific">Murinocardiopsis flavida</name>
    <dbReference type="NCBI Taxonomy" id="645275"/>
    <lineage>
        <taxon>Bacteria</taxon>
        <taxon>Bacillati</taxon>
        <taxon>Actinomycetota</taxon>
        <taxon>Actinomycetes</taxon>
        <taxon>Streptosporangiales</taxon>
        <taxon>Nocardiopsidaceae</taxon>
        <taxon>Murinocardiopsis</taxon>
    </lineage>
</organism>
<feature type="transmembrane region" description="Helical" evidence="10">
    <location>
        <begin position="160"/>
        <end position="178"/>
    </location>
</feature>
<accession>A0A2P8DGY4</accession>
<dbReference type="Gene3D" id="3.30.565.10">
    <property type="entry name" value="Histidine kinase-like ATPase, C-terminal domain"/>
    <property type="match status" value="1"/>
</dbReference>
<proteinExistence type="predicted"/>
<feature type="transmembrane region" description="Helical" evidence="10">
    <location>
        <begin position="99"/>
        <end position="124"/>
    </location>
</feature>
<evidence type="ECO:0000256" key="8">
    <source>
        <dbReference type="ARBA" id="ARBA00023012"/>
    </source>
</evidence>
<dbReference type="Pfam" id="PF07730">
    <property type="entry name" value="HisKA_3"/>
    <property type="match status" value="1"/>
</dbReference>
<dbReference type="Proteomes" id="UP000240542">
    <property type="component" value="Unassembled WGS sequence"/>
</dbReference>
<dbReference type="InterPro" id="IPR036890">
    <property type="entry name" value="HATPase_C_sf"/>
</dbReference>
<evidence type="ECO:0000256" key="1">
    <source>
        <dbReference type="ARBA" id="ARBA00000085"/>
    </source>
</evidence>
<feature type="transmembrane region" description="Helical" evidence="10">
    <location>
        <begin position="39"/>
        <end position="63"/>
    </location>
</feature>
<dbReference type="AlphaFoldDB" id="A0A2P8DGY4"/>
<evidence type="ECO:0000259" key="11">
    <source>
        <dbReference type="Pfam" id="PF07730"/>
    </source>
</evidence>
<feature type="transmembrane region" description="Helical" evidence="10">
    <location>
        <begin position="136"/>
        <end position="154"/>
    </location>
</feature>
<feature type="compositionally biased region" description="Low complexity" evidence="9">
    <location>
        <begin position="563"/>
        <end position="576"/>
    </location>
</feature>
<dbReference type="GO" id="GO:0046983">
    <property type="term" value="F:protein dimerization activity"/>
    <property type="evidence" value="ECO:0007669"/>
    <property type="project" value="InterPro"/>
</dbReference>
<keyword evidence="13" id="KW-1185">Reference proteome</keyword>
<evidence type="ECO:0000256" key="9">
    <source>
        <dbReference type="SAM" id="MobiDB-lite"/>
    </source>
</evidence>
<evidence type="ECO:0000256" key="3">
    <source>
        <dbReference type="ARBA" id="ARBA00022553"/>
    </source>
</evidence>
<comment type="caution">
    <text evidence="12">The sequence shown here is derived from an EMBL/GenBank/DDBJ whole genome shotgun (WGS) entry which is preliminary data.</text>
</comment>
<sequence>MTTTPAGGGADGSPQWGPVRELLRPLDVHRTRRTVLLDLLLFAVLAVTVLPNLIVTGIGDVGFDAAVPEIRWSAAVGYVGAWLGVLAAIVAVNRSRPQVSAAASFLCTLVLPTFLMAVLVMCYLAGRRTVRTWTSVVWFLLALLAGAVTLAFEAEPLDSVPSAVALVLCGVVLPWLMGNYRRQRQELMFAGWQRAKQAEREGRMHADDARLRERARIAQDMHDSLGHELSLIALRAGALELAKDLDERHRESAGELRAGAVTATDRLREIIGVLRDESDPVPREPADEGIAAMVERAHASGVDVRLAREGDEVDLGPMADRAAYRVVQEGLTNATKHAPGAAVQVRVRGGDQGVRVAVRNAAPPAGPLPFGPGGGRGLIGLAERVRLAGGTLHSGPTGDGGFEVAALFPLPDQTLAAADPEPGPEDDTYRDLRIAQQRMRKGLIAMIALPVVVGIVGVATALGLAIFQDAESTLPPEDFAALRVGEPEERVVEVLPETEYDARFTVREPQRPEGARCSYYRSNGVLFTNDEPPYEVYRLCFEDGRLRAKDAYDPRSAREDPASEATAETESTVEPSPRGRPTGTR</sequence>
<evidence type="ECO:0000256" key="4">
    <source>
        <dbReference type="ARBA" id="ARBA00022679"/>
    </source>
</evidence>
<evidence type="ECO:0000256" key="10">
    <source>
        <dbReference type="SAM" id="Phobius"/>
    </source>
</evidence>
<dbReference type="CDD" id="cd16917">
    <property type="entry name" value="HATPase_UhpB-NarQ-NarX-like"/>
    <property type="match status" value="1"/>
</dbReference>
<dbReference type="OrthoDB" id="227596at2"/>
<dbReference type="PANTHER" id="PTHR24421:SF10">
    <property type="entry name" value="NITRATE_NITRITE SENSOR PROTEIN NARQ"/>
    <property type="match status" value="1"/>
</dbReference>
<dbReference type="SUPFAM" id="SSF55874">
    <property type="entry name" value="ATPase domain of HSP90 chaperone/DNA topoisomerase II/histidine kinase"/>
    <property type="match status" value="1"/>
</dbReference>
<dbReference type="GO" id="GO:0000155">
    <property type="term" value="F:phosphorelay sensor kinase activity"/>
    <property type="evidence" value="ECO:0007669"/>
    <property type="project" value="InterPro"/>
</dbReference>
<dbReference type="GO" id="GO:0016020">
    <property type="term" value="C:membrane"/>
    <property type="evidence" value="ECO:0007669"/>
    <property type="project" value="InterPro"/>
</dbReference>
<comment type="catalytic activity">
    <reaction evidence="1">
        <text>ATP + protein L-histidine = ADP + protein N-phospho-L-histidine.</text>
        <dbReference type="EC" id="2.7.13.3"/>
    </reaction>
</comment>
<keyword evidence="6 12" id="KW-0418">Kinase</keyword>
<reference evidence="12 13" key="1">
    <citation type="submission" date="2018-03" db="EMBL/GenBank/DDBJ databases">
        <title>Genomic Encyclopedia of Archaeal and Bacterial Type Strains, Phase II (KMG-II): from individual species to whole genera.</title>
        <authorList>
            <person name="Goeker M."/>
        </authorList>
    </citation>
    <scope>NUCLEOTIDE SEQUENCE [LARGE SCALE GENOMIC DNA]</scope>
    <source>
        <strain evidence="12 13">DSM 45312</strain>
    </source>
</reference>
<dbReference type="GO" id="GO:0005524">
    <property type="term" value="F:ATP binding"/>
    <property type="evidence" value="ECO:0007669"/>
    <property type="project" value="UniProtKB-KW"/>
</dbReference>
<dbReference type="Gene3D" id="1.20.5.1930">
    <property type="match status" value="1"/>
</dbReference>
<feature type="compositionally biased region" description="Basic and acidic residues" evidence="9">
    <location>
        <begin position="550"/>
        <end position="561"/>
    </location>
</feature>
<keyword evidence="5" id="KW-0547">Nucleotide-binding</keyword>
<evidence type="ECO:0000256" key="2">
    <source>
        <dbReference type="ARBA" id="ARBA00012438"/>
    </source>
</evidence>
<gene>
    <name evidence="12" type="ORF">CLV63_11182</name>
</gene>
<dbReference type="InterPro" id="IPR050482">
    <property type="entry name" value="Sensor_HK_TwoCompSys"/>
</dbReference>
<keyword evidence="3" id="KW-0597">Phosphoprotein</keyword>
<keyword evidence="7" id="KW-0067">ATP-binding</keyword>
<feature type="transmembrane region" description="Helical" evidence="10">
    <location>
        <begin position="75"/>
        <end position="93"/>
    </location>
</feature>
<name>A0A2P8DGY4_9ACTN</name>
<dbReference type="InterPro" id="IPR011712">
    <property type="entry name" value="Sig_transdc_His_kin_sub3_dim/P"/>
</dbReference>
<feature type="region of interest" description="Disordered" evidence="9">
    <location>
        <begin position="550"/>
        <end position="585"/>
    </location>
</feature>
<feature type="domain" description="Signal transduction histidine kinase subgroup 3 dimerisation and phosphoacceptor" evidence="11">
    <location>
        <begin position="213"/>
        <end position="277"/>
    </location>
</feature>
<evidence type="ECO:0000256" key="6">
    <source>
        <dbReference type="ARBA" id="ARBA00022777"/>
    </source>
</evidence>
<keyword evidence="10" id="KW-0472">Membrane</keyword>
<keyword evidence="10" id="KW-1133">Transmembrane helix</keyword>
<feature type="transmembrane region" description="Helical" evidence="10">
    <location>
        <begin position="443"/>
        <end position="467"/>
    </location>
</feature>
<dbReference type="RefSeq" id="WP_106583875.1">
    <property type="nucleotide sequence ID" value="NZ_PYGA01000011.1"/>
</dbReference>
<evidence type="ECO:0000313" key="12">
    <source>
        <dbReference type="EMBL" id="PSK96487.1"/>
    </source>
</evidence>
<dbReference type="PANTHER" id="PTHR24421">
    <property type="entry name" value="NITRATE/NITRITE SENSOR PROTEIN NARX-RELATED"/>
    <property type="match status" value="1"/>
</dbReference>
<evidence type="ECO:0000256" key="7">
    <source>
        <dbReference type="ARBA" id="ARBA00022840"/>
    </source>
</evidence>